<name>A0A7R9ETG2_9NEOP</name>
<organism evidence="1">
    <name type="scientific">Timema bartmani</name>
    <dbReference type="NCBI Taxonomy" id="61472"/>
    <lineage>
        <taxon>Eukaryota</taxon>
        <taxon>Metazoa</taxon>
        <taxon>Ecdysozoa</taxon>
        <taxon>Arthropoda</taxon>
        <taxon>Hexapoda</taxon>
        <taxon>Insecta</taxon>
        <taxon>Pterygota</taxon>
        <taxon>Neoptera</taxon>
        <taxon>Polyneoptera</taxon>
        <taxon>Phasmatodea</taxon>
        <taxon>Timematodea</taxon>
        <taxon>Timematoidea</taxon>
        <taxon>Timematidae</taxon>
        <taxon>Timema</taxon>
    </lineage>
</organism>
<protein>
    <submittedName>
        <fullName evidence="1">Uncharacterized protein</fullName>
    </submittedName>
</protein>
<reference evidence="1" key="1">
    <citation type="submission" date="2020-11" db="EMBL/GenBank/DDBJ databases">
        <authorList>
            <person name="Tran Van P."/>
        </authorList>
    </citation>
    <scope>NUCLEOTIDE SEQUENCE</scope>
</reference>
<dbReference type="AlphaFoldDB" id="A0A7R9ETG2"/>
<accession>A0A7R9ETG2</accession>
<gene>
    <name evidence="1" type="ORF">TBIB3V08_LOCUS3562</name>
</gene>
<sequence length="150" mass="16585">MSLFNPINIPFHVTRRDQCFLDMMYQGSSSGDVFTQSITWETFINATSQGDLRIGFRSISGSGTVDCPDKHYFPAAESCVSVPTCSDHVPDLAYDPMSNSCCDLEGELSLQDLQQLSSFDSDSSWSSQDYINLQVTVSQVYINVQVSQPG</sequence>
<dbReference type="EMBL" id="OD565193">
    <property type="protein sequence ID" value="CAD7441088.1"/>
    <property type="molecule type" value="Genomic_DNA"/>
</dbReference>
<evidence type="ECO:0000313" key="1">
    <source>
        <dbReference type="EMBL" id="CAD7441088.1"/>
    </source>
</evidence>
<proteinExistence type="predicted"/>